<feature type="region of interest" description="Disordered" evidence="4">
    <location>
        <begin position="1"/>
        <end position="21"/>
    </location>
</feature>
<proteinExistence type="predicted"/>
<reference evidence="5" key="1">
    <citation type="submission" date="2019-02" db="EMBL/GenBank/DDBJ databases">
        <authorList>
            <person name="Gruber-Vodicka R. H."/>
            <person name="Seah K. B. B."/>
        </authorList>
    </citation>
    <scope>NUCLEOTIDE SEQUENCE</scope>
    <source>
        <strain evidence="5">BECK_DK161</strain>
    </source>
</reference>
<dbReference type="PANTHER" id="PTHR11669:SF8">
    <property type="entry name" value="DNA POLYMERASE III SUBUNIT DELTA"/>
    <property type="match status" value="1"/>
</dbReference>
<evidence type="ECO:0000256" key="1">
    <source>
        <dbReference type="ARBA" id="ARBA00012417"/>
    </source>
</evidence>
<dbReference type="NCBIfam" id="TIGR00678">
    <property type="entry name" value="holB"/>
    <property type="match status" value="1"/>
</dbReference>
<evidence type="ECO:0000256" key="4">
    <source>
        <dbReference type="SAM" id="MobiDB-lite"/>
    </source>
</evidence>
<dbReference type="InterPro" id="IPR050238">
    <property type="entry name" value="DNA_Rep/Repair_Clamp_Loader"/>
</dbReference>
<keyword evidence="2" id="KW-0808">Transferase</keyword>
<sequence>MPNSPDAPKSHSPQPPGRENHFPWQERQWRQCLRMQQTDRLPHAFLLRGPTGVGKAGFADRWANALVCTEAAPEARPCGRCRGCVLFRAGSHPDVMTLAPPPEKKTIGIDQIRALIDYVWLSRQFADRKVVIIPKAGEMTIAAANTLLKTLEEPPGQAVFLLVSDRAWQLPATVRSRCQALDFPIPPAKSVLDWLGARLPPEIDAPLLLKAAGGAPLLALTFWREGTLPERIRFGGELTDLLAGKIEPLATAARWKPLGAVRVLSWSLAYLADLIRLRTTMTPSPTETRAREKDGTGLFVLDPGHAEALGAIAGGIAPIFAYRLWDRCLATRRMWDDSGSLNEALLLEGIAMDFAGLA</sequence>
<dbReference type="GO" id="GO:0009360">
    <property type="term" value="C:DNA polymerase III complex"/>
    <property type="evidence" value="ECO:0007669"/>
    <property type="project" value="TreeGrafter"/>
</dbReference>
<comment type="catalytic activity">
    <reaction evidence="3">
        <text>DNA(n) + a 2'-deoxyribonucleoside 5'-triphosphate = DNA(n+1) + diphosphate</text>
        <dbReference type="Rhea" id="RHEA:22508"/>
        <dbReference type="Rhea" id="RHEA-COMP:17339"/>
        <dbReference type="Rhea" id="RHEA-COMP:17340"/>
        <dbReference type="ChEBI" id="CHEBI:33019"/>
        <dbReference type="ChEBI" id="CHEBI:61560"/>
        <dbReference type="ChEBI" id="CHEBI:173112"/>
        <dbReference type="EC" id="2.7.7.7"/>
    </reaction>
</comment>
<dbReference type="Gene3D" id="3.40.50.300">
    <property type="entry name" value="P-loop containing nucleotide triphosphate hydrolases"/>
    <property type="match status" value="1"/>
</dbReference>
<dbReference type="AlphaFoldDB" id="A0A450SXA6"/>
<protein>
    <recommendedName>
        <fullName evidence="1">DNA-directed DNA polymerase</fullName>
        <ecNumber evidence="1">2.7.7.7</ecNumber>
    </recommendedName>
</protein>
<evidence type="ECO:0000256" key="2">
    <source>
        <dbReference type="ARBA" id="ARBA00022932"/>
    </source>
</evidence>
<dbReference type="GO" id="GO:0003887">
    <property type="term" value="F:DNA-directed DNA polymerase activity"/>
    <property type="evidence" value="ECO:0007669"/>
    <property type="project" value="UniProtKB-KW"/>
</dbReference>
<dbReference type="Pfam" id="PF13177">
    <property type="entry name" value="DNA_pol3_delta2"/>
    <property type="match status" value="1"/>
</dbReference>
<dbReference type="EC" id="2.7.7.7" evidence="1"/>
<dbReference type="GO" id="GO:0008408">
    <property type="term" value="F:3'-5' exonuclease activity"/>
    <property type="evidence" value="ECO:0007669"/>
    <property type="project" value="InterPro"/>
</dbReference>
<evidence type="ECO:0000256" key="3">
    <source>
        <dbReference type="ARBA" id="ARBA00049244"/>
    </source>
</evidence>
<gene>
    <name evidence="5" type="ORF">BECKDK2373C_GA0170839_10679</name>
</gene>
<keyword evidence="2" id="KW-0548">Nucleotidyltransferase</keyword>
<dbReference type="SUPFAM" id="SSF52540">
    <property type="entry name" value="P-loop containing nucleoside triphosphate hydrolases"/>
    <property type="match status" value="1"/>
</dbReference>
<dbReference type="InterPro" id="IPR027417">
    <property type="entry name" value="P-loop_NTPase"/>
</dbReference>
<dbReference type="InterPro" id="IPR004622">
    <property type="entry name" value="DNA_pol_HolB"/>
</dbReference>
<organism evidence="5">
    <name type="scientific">Candidatus Kentrum sp. DK</name>
    <dbReference type="NCBI Taxonomy" id="2126562"/>
    <lineage>
        <taxon>Bacteria</taxon>
        <taxon>Pseudomonadati</taxon>
        <taxon>Pseudomonadota</taxon>
        <taxon>Gammaproteobacteria</taxon>
        <taxon>Candidatus Kentrum</taxon>
    </lineage>
</organism>
<name>A0A450SXA6_9GAMM</name>
<dbReference type="GO" id="GO:0006261">
    <property type="term" value="P:DNA-templated DNA replication"/>
    <property type="evidence" value="ECO:0007669"/>
    <property type="project" value="TreeGrafter"/>
</dbReference>
<dbReference type="PANTHER" id="PTHR11669">
    <property type="entry name" value="REPLICATION FACTOR C / DNA POLYMERASE III GAMMA-TAU SUBUNIT"/>
    <property type="match status" value="1"/>
</dbReference>
<accession>A0A450SXA6</accession>
<evidence type="ECO:0000313" key="5">
    <source>
        <dbReference type="EMBL" id="VFJ58686.1"/>
    </source>
</evidence>
<dbReference type="EMBL" id="CAADEY010000067">
    <property type="protein sequence ID" value="VFJ58686.1"/>
    <property type="molecule type" value="Genomic_DNA"/>
</dbReference>
<keyword evidence="2" id="KW-0239">DNA-directed DNA polymerase</keyword>